<dbReference type="OrthoDB" id="2662906at2"/>
<protein>
    <submittedName>
        <fullName evidence="1">Uncharacterized protein</fullName>
    </submittedName>
</protein>
<dbReference type="STRING" id="1365950.SAMN05428963_1088"/>
<name>A0A1T4RW37_9HYPH</name>
<dbReference type="AlphaFoldDB" id="A0A1T4RW37"/>
<keyword evidence="2" id="KW-1185">Reference proteome</keyword>
<dbReference type="RefSeq" id="WP_131829913.1">
    <property type="nucleotide sequence ID" value="NZ_FUXL01000008.1"/>
</dbReference>
<evidence type="ECO:0000313" key="2">
    <source>
        <dbReference type="Proteomes" id="UP000190135"/>
    </source>
</evidence>
<dbReference type="Proteomes" id="UP000190135">
    <property type="component" value="Unassembled WGS sequence"/>
</dbReference>
<sequence length="88" mass="9832">MSDESPPEPFGLNDEQRAGTGWMVIGVDNFNRDSVDDFILCRDVRSGKLAERIANAMNDKGGLGGCGDTYWRAVPHDHKLHRGMWDLI</sequence>
<proteinExistence type="predicted"/>
<evidence type="ECO:0000313" key="1">
    <source>
        <dbReference type="EMBL" id="SKA19958.1"/>
    </source>
</evidence>
<reference evidence="1 2" key="1">
    <citation type="submission" date="2017-02" db="EMBL/GenBank/DDBJ databases">
        <authorList>
            <person name="Peterson S.W."/>
        </authorList>
    </citation>
    <scope>NUCLEOTIDE SEQUENCE [LARGE SCALE GENOMIC DNA]</scope>
    <source>
        <strain evidence="1 2">USBA 369</strain>
    </source>
</reference>
<organism evidence="1 2">
    <name type="scientific">Consotaella salsifontis</name>
    <dbReference type="NCBI Taxonomy" id="1365950"/>
    <lineage>
        <taxon>Bacteria</taxon>
        <taxon>Pseudomonadati</taxon>
        <taxon>Pseudomonadota</taxon>
        <taxon>Alphaproteobacteria</taxon>
        <taxon>Hyphomicrobiales</taxon>
        <taxon>Aurantimonadaceae</taxon>
        <taxon>Consotaella</taxon>
    </lineage>
</organism>
<gene>
    <name evidence="1" type="ORF">SAMN05428963_1088</name>
</gene>
<dbReference type="EMBL" id="FUXL01000008">
    <property type="protein sequence ID" value="SKA19958.1"/>
    <property type="molecule type" value="Genomic_DNA"/>
</dbReference>
<accession>A0A1T4RW37</accession>